<comment type="subunit">
    <text evidence="7">The complex is composed of two ATP-binding proteins (PotA), two transmembrane proteins (PotB and PotC) and a solute-binding protein (PotD).</text>
</comment>
<dbReference type="Proteomes" id="UP000199064">
    <property type="component" value="Unassembled WGS sequence"/>
</dbReference>
<dbReference type="PROSITE" id="PS00211">
    <property type="entry name" value="ABC_TRANSPORTER_1"/>
    <property type="match status" value="1"/>
</dbReference>
<dbReference type="AlphaFoldDB" id="A0A1H4Q708"/>
<keyword evidence="4 7" id="KW-0067">ATP-binding</keyword>
<dbReference type="InterPro" id="IPR013611">
    <property type="entry name" value="Transp-assoc_OB_typ2"/>
</dbReference>
<name>A0A1H4Q708_9HYPH</name>
<dbReference type="GO" id="GO:0015417">
    <property type="term" value="F:ABC-type polyamine transporter activity"/>
    <property type="evidence" value="ECO:0007669"/>
    <property type="project" value="UniProtKB-EC"/>
</dbReference>
<evidence type="ECO:0000313" key="10">
    <source>
        <dbReference type="Proteomes" id="UP000199064"/>
    </source>
</evidence>
<evidence type="ECO:0000256" key="2">
    <source>
        <dbReference type="ARBA" id="ARBA00022475"/>
    </source>
</evidence>
<dbReference type="GO" id="GO:0015847">
    <property type="term" value="P:putrescine transport"/>
    <property type="evidence" value="ECO:0007669"/>
    <property type="project" value="UniProtKB-ARBA"/>
</dbReference>
<proteinExistence type="inferred from homology"/>
<dbReference type="InterPro" id="IPR017871">
    <property type="entry name" value="ABC_transporter-like_CS"/>
</dbReference>
<dbReference type="InterPro" id="IPR003439">
    <property type="entry name" value="ABC_transporter-like_ATP-bd"/>
</dbReference>
<gene>
    <name evidence="7" type="primary">potA</name>
    <name evidence="9" type="ORF">SAMN05216452_3955</name>
</gene>
<keyword evidence="6 7" id="KW-0472">Membrane</keyword>
<dbReference type="GO" id="GO:0016887">
    <property type="term" value="F:ATP hydrolysis activity"/>
    <property type="evidence" value="ECO:0007669"/>
    <property type="project" value="InterPro"/>
</dbReference>
<dbReference type="InterPro" id="IPR027417">
    <property type="entry name" value="P-loop_NTPase"/>
</dbReference>
<dbReference type="SUPFAM" id="SSF50331">
    <property type="entry name" value="MOP-like"/>
    <property type="match status" value="1"/>
</dbReference>
<dbReference type="InterPro" id="IPR003593">
    <property type="entry name" value="AAA+_ATPase"/>
</dbReference>
<dbReference type="Gene3D" id="3.40.50.300">
    <property type="entry name" value="P-loop containing nucleotide triphosphate hydrolases"/>
    <property type="match status" value="1"/>
</dbReference>
<evidence type="ECO:0000256" key="1">
    <source>
        <dbReference type="ARBA" id="ARBA00022448"/>
    </source>
</evidence>
<dbReference type="NCBIfam" id="TIGR01187">
    <property type="entry name" value="potA"/>
    <property type="match status" value="1"/>
</dbReference>
<evidence type="ECO:0000313" key="9">
    <source>
        <dbReference type="EMBL" id="SEC15242.1"/>
    </source>
</evidence>
<feature type="domain" description="ABC transporter" evidence="8">
    <location>
        <begin position="9"/>
        <end position="239"/>
    </location>
</feature>
<dbReference type="PANTHER" id="PTHR42781:SF4">
    <property type="entry name" value="SPERMIDINE_PUTRESCINE IMPORT ATP-BINDING PROTEIN POTA"/>
    <property type="match status" value="1"/>
</dbReference>
<dbReference type="GO" id="GO:0043190">
    <property type="term" value="C:ATP-binding cassette (ABC) transporter complex"/>
    <property type="evidence" value="ECO:0007669"/>
    <property type="project" value="InterPro"/>
</dbReference>
<dbReference type="Gene3D" id="2.40.50.100">
    <property type="match status" value="1"/>
</dbReference>
<dbReference type="InterPro" id="IPR008995">
    <property type="entry name" value="Mo/tungstate-bd_C_term_dom"/>
</dbReference>
<comment type="catalytic activity">
    <reaction evidence="7">
        <text>ATP + H2O + polyamine-[polyamine-binding protein]Side 1 = ADP + phosphate + polyamineSide 2 + [polyamine-binding protein]Side 1.</text>
        <dbReference type="EC" id="7.6.2.11"/>
    </reaction>
</comment>
<dbReference type="PANTHER" id="PTHR42781">
    <property type="entry name" value="SPERMIDINE/PUTRESCINE IMPORT ATP-BINDING PROTEIN POTA"/>
    <property type="match status" value="1"/>
</dbReference>
<evidence type="ECO:0000256" key="3">
    <source>
        <dbReference type="ARBA" id="ARBA00022741"/>
    </source>
</evidence>
<evidence type="ECO:0000256" key="6">
    <source>
        <dbReference type="ARBA" id="ARBA00023136"/>
    </source>
</evidence>
<dbReference type="PROSITE" id="PS50893">
    <property type="entry name" value="ABC_TRANSPORTER_2"/>
    <property type="match status" value="1"/>
</dbReference>
<dbReference type="Pfam" id="PF00005">
    <property type="entry name" value="ABC_tran"/>
    <property type="match status" value="1"/>
</dbReference>
<dbReference type="FunFam" id="3.40.50.300:FF:000133">
    <property type="entry name" value="Spermidine/putrescine import ATP-binding protein PotA"/>
    <property type="match status" value="1"/>
</dbReference>
<dbReference type="Pfam" id="PF08402">
    <property type="entry name" value="TOBE_2"/>
    <property type="match status" value="1"/>
</dbReference>
<dbReference type="RefSeq" id="WP_007010291.1">
    <property type="nucleotide sequence ID" value="NZ_FNSL01000002.1"/>
</dbReference>
<dbReference type="SUPFAM" id="SSF52540">
    <property type="entry name" value="P-loop containing nucleoside triphosphate hydrolases"/>
    <property type="match status" value="1"/>
</dbReference>
<protein>
    <recommendedName>
        <fullName evidence="7">Spermidine/putrescine import ATP-binding protein PotA</fullName>
        <ecNumber evidence="7">7.6.2.11</ecNumber>
    </recommendedName>
</protein>
<keyword evidence="5 7" id="KW-1278">Translocase</keyword>
<comment type="similarity">
    <text evidence="7">Belongs to the ABC transporter superfamily. Spermidine/putrescine importer (TC 3.A.1.11.1) family.</text>
</comment>
<sequence>MTGEKDTIVHIDNVTKRFGNVVAVDQLDMKIMAGEFVTFLGPSGCGKSTTLRMLGGFENPSEGRIVLDGVDVTSQPPNRRDVNMVFQDYALFPHMTVGQNVSFGLELKGKSRPEIERRMAELLDFLQLSGFRDRTPDQLSGGQRQRVALARALAPDPKLLLLDEPLGALDAKLRGQVQIELKDIQKRTGKTFFFVTHDQEEALTMSDRIVVMNAGRVEQSGTPEDLYFRPESRFVAEFIGETNLINGTVRGVEENAVVLDWNGLSVRGSGHGHRPAAGDNVTASLRLENVTCHNKKPANQNAVEGKVISKLFKGSRTSLDIRVGEREDSIIRAYMDAGNAAEIANDQLWISWEPERLTVLRD</sequence>
<dbReference type="EMBL" id="FNSL01000002">
    <property type="protein sequence ID" value="SEC15242.1"/>
    <property type="molecule type" value="Genomic_DNA"/>
</dbReference>
<keyword evidence="1 7" id="KW-0813">Transport</keyword>
<keyword evidence="3 7" id="KW-0547">Nucleotide-binding</keyword>
<accession>A0A1H4Q708</accession>
<comment type="function">
    <text evidence="7">Part of the ABC transporter complex PotABCD involved in spermidine/putrescine import. Responsible for energy coupling to the transport system.</text>
</comment>
<evidence type="ECO:0000256" key="5">
    <source>
        <dbReference type="ARBA" id="ARBA00022967"/>
    </source>
</evidence>
<dbReference type="SMART" id="SM00382">
    <property type="entry name" value="AAA"/>
    <property type="match status" value="1"/>
</dbReference>
<dbReference type="GO" id="GO:0005524">
    <property type="term" value="F:ATP binding"/>
    <property type="evidence" value="ECO:0007669"/>
    <property type="project" value="UniProtKB-KW"/>
</dbReference>
<dbReference type="InterPro" id="IPR050093">
    <property type="entry name" value="ABC_SmlMolc_Importer"/>
</dbReference>
<keyword evidence="2 7" id="KW-1003">Cell membrane</keyword>
<dbReference type="EC" id="7.6.2.11" evidence="7"/>
<reference evidence="10" key="1">
    <citation type="submission" date="2016-10" db="EMBL/GenBank/DDBJ databases">
        <authorList>
            <person name="Varghese N."/>
            <person name="Submissions S."/>
        </authorList>
    </citation>
    <scope>NUCLEOTIDE SEQUENCE [LARGE SCALE GENOMIC DNA]</scope>
    <source>
        <strain evidence="10">ES.061</strain>
    </source>
</reference>
<evidence type="ECO:0000259" key="8">
    <source>
        <dbReference type="PROSITE" id="PS50893"/>
    </source>
</evidence>
<evidence type="ECO:0000256" key="7">
    <source>
        <dbReference type="RuleBase" id="RU364083"/>
    </source>
</evidence>
<organism evidence="9 10">
    <name type="scientific">Nitratireductor aquibiodomus</name>
    <dbReference type="NCBI Taxonomy" id="204799"/>
    <lineage>
        <taxon>Bacteria</taxon>
        <taxon>Pseudomonadati</taxon>
        <taxon>Pseudomonadota</taxon>
        <taxon>Alphaproteobacteria</taxon>
        <taxon>Hyphomicrobiales</taxon>
        <taxon>Phyllobacteriaceae</taxon>
        <taxon>Nitratireductor</taxon>
    </lineage>
</organism>
<evidence type="ECO:0000256" key="4">
    <source>
        <dbReference type="ARBA" id="ARBA00022840"/>
    </source>
</evidence>
<dbReference type="InterPro" id="IPR005893">
    <property type="entry name" value="PotA-like"/>
</dbReference>
<keyword evidence="10" id="KW-1185">Reference proteome</keyword>